<name>A0ACB8C0V5_9AGAM</name>
<proteinExistence type="predicted"/>
<protein>
    <submittedName>
        <fullName evidence="1">Uncharacterized protein</fullName>
    </submittedName>
</protein>
<sequence length="664" mass="73515">MIAGPSTTLHVFPSPYLPREPRASTSQAQHSTALHLPVITPRAAAAEPNEVVVDLSTLVTIPDFTKYYHDTPVQSFVPVYYALSDGSLVAPPLIHDLELSYSGLIVGGAIFVIFLRNIIVSAGYIWSGKVKKKGLLYTLFCSQLLGPPALISMMAVHFRRSIQCSVVLRLSDLSAGFSLSLLITGIFGVKAYRCLDNARLVLFPLVGLRTAGVILLVVDTVLLETERSLSGRCCRISGGLQPAFVILMFVESLFICFCFLYAVWKSHGSAAVRGRISLTLSLEDVAVREENEVKESVDSNHRPRGWWDYVPNRESTAHLSTRSRQRIESVVSQERSIISVVRDRTRTLVNSDLEPDPEAPPPPQSSANGEFGRPRRPRTSTVRMSETIDGPSFARREAVLPHLPYRPASPALSSMSRITRYIPRMALFREVMRDELCYTTFITCFTVVSVVLVLVGVNSETYINTSAWIGLDWAVMSCLAMHSFGRVIRRHENEALLQHPNAWCHSIYTDRSTAELLRDRRSRLPRSSGGMSSRLRTRRVVPASRHDDLSDSINDSSLRHLCPNQGTWSSGETRSFTASTNGTSSMFSPIHTVESFPRIHEHSVPPTPSGRDSPMSHECDLGASSQNVSTTADLPEDRYSSTTVPARPDPPDAESSFHSLSHEP</sequence>
<evidence type="ECO:0000313" key="2">
    <source>
        <dbReference type="Proteomes" id="UP000790709"/>
    </source>
</evidence>
<comment type="caution">
    <text evidence="1">The sequence shown here is derived from an EMBL/GenBank/DDBJ whole genome shotgun (WGS) entry which is preliminary data.</text>
</comment>
<keyword evidence="2" id="KW-1185">Reference proteome</keyword>
<accession>A0ACB8C0V5</accession>
<organism evidence="1 2">
    <name type="scientific">Leucogyrophana mollusca</name>
    <dbReference type="NCBI Taxonomy" id="85980"/>
    <lineage>
        <taxon>Eukaryota</taxon>
        <taxon>Fungi</taxon>
        <taxon>Dikarya</taxon>
        <taxon>Basidiomycota</taxon>
        <taxon>Agaricomycotina</taxon>
        <taxon>Agaricomycetes</taxon>
        <taxon>Agaricomycetidae</taxon>
        <taxon>Boletales</taxon>
        <taxon>Boletales incertae sedis</taxon>
        <taxon>Leucogyrophana</taxon>
    </lineage>
</organism>
<evidence type="ECO:0000313" key="1">
    <source>
        <dbReference type="EMBL" id="KAH7931145.1"/>
    </source>
</evidence>
<reference evidence="1" key="1">
    <citation type="journal article" date="2021" name="New Phytol.">
        <title>Evolutionary innovations through gain and loss of genes in the ectomycorrhizal Boletales.</title>
        <authorList>
            <person name="Wu G."/>
            <person name="Miyauchi S."/>
            <person name="Morin E."/>
            <person name="Kuo A."/>
            <person name="Drula E."/>
            <person name="Varga T."/>
            <person name="Kohler A."/>
            <person name="Feng B."/>
            <person name="Cao Y."/>
            <person name="Lipzen A."/>
            <person name="Daum C."/>
            <person name="Hundley H."/>
            <person name="Pangilinan J."/>
            <person name="Johnson J."/>
            <person name="Barry K."/>
            <person name="LaButti K."/>
            <person name="Ng V."/>
            <person name="Ahrendt S."/>
            <person name="Min B."/>
            <person name="Choi I.G."/>
            <person name="Park H."/>
            <person name="Plett J.M."/>
            <person name="Magnuson J."/>
            <person name="Spatafora J.W."/>
            <person name="Nagy L.G."/>
            <person name="Henrissat B."/>
            <person name="Grigoriev I.V."/>
            <person name="Yang Z.L."/>
            <person name="Xu J."/>
            <person name="Martin F.M."/>
        </authorList>
    </citation>
    <scope>NUCLEOTIDE SEQUENCE</scope>
    <source>
        <strain evidence="1">KUC20120723A-06</strain>
    </source>
</reference>
<dbReference type="EMBL" id="MU266328">
    <property type="protein sequence ID" value="KAH7931145.1"/>
    <property type="molecule type" value="Genomic_DNA"/>
</dbReference>
<gene>
    <name evidence="1" type="ORF">BV22DRAFT_999103</name>
</gene>
<dbReference type="Proteomes" id="UP000790709">
    <property type="component" value="Unassembled WGS sequence"/>
</dbReference>